<comment type="caution">
    <text evidence="5">The sequence shown here is derived from an EMBL/GenBank/DDBJ whole genome shotgun (WGS) entry which is preliminary data.</text>
</comment>
<evidence type="ECO:0000256" key="2">
    <source>
        <dbReference type="ARBA" id="ARBA00023125"/>
    </source>
</evidence>
<feature type="domain" description="HTH araC/xylS-type" evidence="4">
    <location>
        <begin position="193"/>
        <end position="291"/>
    </location>
</feature>
<keyword evidence="6" id="KW-1185">Reference proteome</keyword>
<evidence type="ECO:0000259" key="4">
    <source>
        <dbReference type="PROSITE" id="PS01124"/>
    </source>
</evidence>
<name>A0ABV6KZ18_9SPHI</name>
<dbReference type="Pfam" id="PF12833">
    <property type="entry name" value="HTH_18"/>
    <property type="match status" value="1"/>
</dbReference>
<dbReference type="RefSeq" id="WP_377020598.1">
    <property type="nucleotide sequence ID" value="NZ_JBHLTS010000004.1"/>
</dbReference>
<dbReference type="SMART" id="SM00342">
    <property type="entry name" value="HTH_ARAC"/>
    <property type="match status" value="1"/>
</dbReference>
<evidence type="ECO:0000256" key="3">
    <source>
        <dbReference type="ARBA" id="ARBA00023163"/>
    </source>
</evidence>
<accession>A0ABV6KZ18</accession>
<dbReference type="EMBL" id="JBHLTS010000004">
    <property type="protein sequence ID" value="MFC0512722.1"/>
    <property type="molecule type" value="Genomic_DNA"/>
</dbReference>
<sequence>MTFNRQMDKNDNGVWELNNPQSNSLYFKISKFRNNGLFDGMASFNYFSIILILKGNGELLADINPFDFSDETLISVSPYQPFKINCPGNCTGYMVNFHPDFFCLHKHRNEVSCNGILFNNIYEPPLFTLTSAETQSLLHVVLGMTAEMQRPGIAEFEILLSYLKILLIDASRMKVEKRQLAGVLANKEPVILNDLKDAIEQNFHTLHSPSEYAQLLNISTPVLNRTAKSYFSKTLSQLITDRIMLEAKRQLYLTSKSVKLIAYELGFNDEFYFSRYFKSKINVSPQLFRDTVGVNRAEA</sequence>
<dbReference type="PANTHER" id="PTHR43280:SF32">
    <property type="entry name" value="TRANSCRIPTIONAL REGULATORY PROTEIN"/>
    <property type="match status" value="1"/>
</dbReference>
<dbReference type="PANTHER" id="PTHR43280">
    <property type="entry name" value="ARAC-FAMILY TRANSCRIPTIONAL REGULATOR"/>
    <property type="match status" value="1"/>
</dbReference>
<keyword evidence="2" id="KW-0238">DNA-binding</keyword>
<keyword evidence="1" id="KW-0805">Transcription regulation</keyword>
<proteinExistence type="predicted"/>
<dbReference type="SUPFAM" id="SSF46689">
    <property type="entry name" value="Homeodomain-like"/>
    <property type="match status" value="1"/>
</dbReference>
<protein>
    <submittedName>
        <fullName evidence="5">Helix-turn-helix domain-containing protein</fullName>
    </submittedName>
</protein>
<keyword evidence="3" id="KW-0804">Transcription</keyword>
<dbReference type="InterPro" id="IPR018060">
    <property type="entry name" value="HTH_AraC"/>
</dbReference>
<gene>
    <name evidence="5" type="ORF">ACFFGT_00885</name>
</gene>
<dbReference type="Proteomes" id="UP001589828">
    <property type="component" value="Unassembled WGS sequence"/>
</dbReference>
<organism evidence="5 6">
    <name type="scientific">Mucilaginibacter angelicae</name>
    <dbReference type="NCBI Taxonomy" id="869718"/>
    <lineage>
        <taxon>Bacteria</taxon>
        <taxon>Pseudomonadati</taxon>
        <taxon>Bacteroidota</taxon>
        <taxon>Sphingobacteriia</taxon>
        <taxon>Sphingobacteriales</taxon>
        <taxon>Sphingobacteriaceae</taxon>
        <taxon>Mucilaginibacter</taxon>
    </lineage>
</organism>
<dbReference type="PROSITE" id="PS01124">
    <property type="entry name" value="HTH_ARAC_FAMILY_2"/>
    <property type="match status" value="1"/>
</dbReference>
<evidence type="ECO:0000256" key="1">
    <source>
        <dbReference type="ARBA" id="ARBA00023015"/>
    </source>
</evidence>
<reference evidence="5 6" key="1">
    <citation type="submission" date="2024-09" db="EMBL/GenBank/DDBJ databases">
        <authorList>
            <person name="Sun Q."/>
            <person name="Mori K."/>
        </authorList>
    </citation>
    <scope>NUCLEOTIDE SEQUENCE [LARGE SCALE GENOMIC DNA]</scope>
    <source>
        <strain evidence="5 6">NCAIM B.02415</strain>
    </source>
</reference>
<dbReference type="InterPro" id="IPR009057">
    <property type="entry name" value="Homeodomain-like_sf"/>
</dbReference>
<evidence type="ECO:0000313" key="6">
    <source>
        <dbReference type="Proteomes" id="UP001589828"/>
    </source>
</evidence>
<evidence type="ECO:0000313" key="5">
    <source>
        <dbReference type="EMBL" id="MFC0512722.1"/>
    </source>
</evidence>
<dbReference type="Gene3D" id="1.10.10.60">
    <property type="entry name" value="Homeodomain-like"/>
    <property type="match status" value="1"/>
</dbReference>